<sequence>MNFAKSFKSSSETLAYGLDLMGVPVNELVSRSMPDDPEEQQLLQQLKDWLCHNYFNFRRVLISKTDNAQAAPHQDPPSSAPSWEASEEKPYWAAPPQDPPSTAPSLEASVEKPYGATAAEQSMVIAPLEAGEPVLSPAPPDNQLGLESASGLEAGSTRVDTYVEEPSPKRLFDSPEHTDLPPFATPPRMPWEDEEEKQGPSAGALDRRLRRLLAPNAKGEYKVAEDVRKLWDEGQKDEVLRLFAKCDNDPKKFVKQHSVKSQKEKEVEVGVFFKFLVEEDFKEKPENLFSDMERATASYSEQQDYATETDGIAMEMDFQAPLQGIAGENPGDGGGGSLPQSIVENLKTLKRMGFPDTEKAEKRSTLLPKVVQSLTKRLAKLDECKKEMTAANSSSTIVSKMKEKVEEMYGKMDKLCDKLNLLQNNTLLDGFTKKQETQGEETLRTHALRALAEDVGEGAPAQRLGVVARACIADGSQNDAMHAASKCNPKNSERDAHALFRRYWLSLRVPISDVEVPPQDGGLHTSIPCYKVRDMVTFLLKNHPEVLLGGDALGHSFLSRFLITAVPWAVFSDNSDILPAVLKDIANCFQSLFQDGVCVDDQNFFFALIGCKGSDCTMVLMFLQWYLLLCLKGIKAPDHQPILRVVLQLTESILNFISVQYSHDLWLPSKCAEFMYLEGLVALRAYNYAAQFALELGKPYFGMRPKFHSLAETVFETKQHIDQGDEFILNPVTFNCEVNEDFIGRISRISRRVSSRLCTQRTLQRYGLGFKARLTRVKKHLRKKA</sequence>
<dbReference type="EMBL" id="CAXAMM010042461">
    <property type="protein sequence ID" value="CAK9104952.1"/>
    <property type="molecule type" value="Genomic_DNA"/>
</dbReference>
<evidence type="ECO:0000313" key="4">
    <source>
        <dbReference type="Proteomes" id="UP001642464"/>
    </source>
</evidence>
<proteinExistence type="predicted"/>
<comment type="caution">
    <text evidence="3">The sequence shown here is derived from an EMBL/GenBank/DDBJ whole genome shotgun (WGS) entry which is preliminary data.</text>
</comment>
<accession>A0ABP0SE24</accession>
<gene>
    <name evidence="2" type="ORF">SCF082_LOCUS48937</name>
    <name evidence="3" type="ORF">SCF082_LOCUS51381</name>
</gene>
<organism evidence="3 4">
    <name type="scientific">Durusdinium trenchii</name>
    <dbReference type="NCBI Taxonomy" id="1381693"/>
    <lineage>
        <taxon>Eukaryota</taxon>
        <taxon>Sar</taxon>
        <taxon>Alveolata</taxon>
        <taxon>Dinophyceae</taxon>
        <taxon>Suessiales</taxon>
        <taxon>Symbiodiniaceae</taxon>
        <taxon>Durusdinium</taxon>
    </lineage>
</organism>
<feature type="region of interest" description="Disordered" evidence="1">
    <location>
        <begin position="68"/>
        <end position="109"/>
    </location>
</feature>
<evidence type="ECO:0000313" key="3">
    <source>
        <dbReference type="EMBL" id="CAK9110647.1"/>
    </source>
</evidence>
<protein>
    <submittedName>
        <fullName evidence="3">Uncharacterized protein</fullName>
    </submittedName>
</protein>
<dbReference type="Proteomes" id="UP001642464">
    <property type="component" value="Unassembled WGS sequence"/>
</dbReference>
<dbReference type="EMBL" id="CAXAMM010043572">
    <property type="protein sequence ID" value="CAK9110647.1"/>
    <property type="molecule type" value="Genomic_DNA"/>
</dbReference>
<feature type="region of interest" description="Disordered" evidence="1">
    <location>
        <begin position="132"/>
        <end position="206"/>
    </location>
</feature>
<keyword evidence="4" id="KW-1185">Reference proteome</keyword>
<reference evidence="3 4" key="1">
    <citation type="submission" date="2024-02" db="EMBL/GenBank/DDBJ databases">
        <authorList>
            <person name="Chen Y."/>
            <person name="Shah S."/>
            <person name="Dougan E. K."/>
            <person name="Thang M."/>
            <person name="Chan C."/>
        </authorList>
    </citation>
    <scope>NUCLEOTIDE SEQUENCE [LARGE SCALE GENOMIC DNA]</scope>
</reference>
<evidence type="ECO:0000256" key="1">
    <source>
        <dbReference type="SAM" id="MobiDB-lite"/>
    </source>
</evidence>
<evidence type="ECO:0000313" key="2">
    <source>
        <dbReference type="EMBL" id="CAK9104952.1"/>
    </source>
</evidence>
<name>A0ABP0SE24_9DINO</name>
<feature type="compositionally biased region" description="Basic and acidic residues" evidence="1">
    <location>
        <begin position="166"/>
        <end position="179"/>
    </location>
</feature>